<dbReference type="InterPro" id="IPR035901">
    <property type="entry name" value="GIY-YIG_endonuc_sf"/>
</dbReference>
<dbReference type="InterPro" id="IPR000305">
    <property type="entry name" value="GIY-YIG_endonuc"/>
</dbReference>
<protein>
    <recommendedName>
        <fullName evidence="2">GIY-YIG domain-containing protein</fullName>
    </recommendedName>
</protein>
<evidence type="ECO:0000313" key="4">
    <source>
        <dbReference type="Proteomes" id="UP000177130"/>
    </source>
</evidence>
<dbReference type="AlphaFoldDB" id="A0A1G2MG53"/>
<sequence length="86" mass="10476">MYYVYLQKHTVTKEIYIGKTNNLKRRLSEHNNGEQKSTHRKDGEWKFVYLEVYRSKKDADDREMKLKHHGRAKQELYKRISSSLED</sequence>
<evidence type="ECO:0000256" key="1">
    <source>
        <dbReference type="ARBA" id="ARBA00007435"/>
    </source>
</evidence>
<organism evidence="3 4">
    <name type="scientific">Candidatus Taylorbacteria bacterium RIFCSPHIGHO2_02_FULL_43_32b</name>
    <dbReference type="NCBI Taxonomy" id="1802306"/>
    <lineage>
        <taxon>Bacteria</taxon>
        <taxon>Candidatus Tayloriibacteriota</taxon>
    </lineage>
</organism>
<name>A0A1G2MG53_9BACT</name>
<dbReference type="SMART" id="SM00465">
    <property type="entry name" value="GIYc"/>
    <property type="match status" value="1"/>
</dbReference>
<dbReference type="SUPFAM" id="SSF82771">
    <property type="entry name" value="GIY-YIG endonuclease"/>
    <property type="match status" value="1"/>
</dbReference>
<comment type="similarity">
    <text evidence="1">Belongs to the UPF0213 family.</text>
</comment>
<dbReference type="Pfam" id="PF01541">
    <property type="entry name" value="GIY-YIG"/>
    <property type="match status" value="1"/>
</dbReference>
<dbReference type="EMBL" id="MHRK01000047">
    <property type="protein sequence ID" value="OHA22813.1"/>
    <property type="molecule type" value="Genomic_DNA"/>
</dbReference>
<evidence type="ECO:0000313" key="3">
    <source>
        <dbReference type="EMBL" id="OHA22813.1"/>
    </source>
</evidence>
<gene>
    <name evidence="3" type="ORF">A3C72_02770</name>
</gene>
<proteinExistence type="inferred from homology"/>
<dbReference type="Proteomes" id="UP000177130">
    <property type="component" value="Unassembled WGS sequence"/>
</dbReference>
<dbReference type="PROSITE" id="PS50164">
    <property type="entry name" value="GIY_YIG"/>
    <property type="match status" value="1"/>
</dbReference>
<dbReference type="STRING" id="1802306.A3C72_02770"/>
<dbReference type="PANTHER" id="PTHR34477:SF1">
    <property type="entry name" value="UPF0213 PROTEIN YHBQ"/>
    <property type="match status" value="1"/>
</dbReference>
<dbReference type="Gene3D" id="3.40.1440.10">
    <property type="entry name" value="GIY-YIG endonuclease"/>
    <property type="match status" value="1"/>
</dbReference>
<reference evidence="3 4" key="1">
    <citation type="journal article" date="2016" name="Nat. Commun.">
        <title>Thousands of microbial genomes shed light on interconnected biogeochemical processes in an aquifer system.</title>
        <authorList>
            <person name="Anantharaman K."/>
            <person name="Brown C.T."/>
            <person name="Hug L.A."/>
            <person name="Sharon I."/>
            <person name="Castelle C.J."/>
            <person name="Probst A.J."/>
            <person name="Thomas B.C."/>
            <person name="Singh A."/>
            <person name="Wilkins M.J."/>
            <person name="Karaoz U."/>
            <person name="Brodie E.L."/>
            <person name="Williams K.H."/>
            <person name="Hubbard S.S."/>
            <person name="Banfield J.F."/>
        </authorList>
    </citation>
    <scope>NUCLEOTIDE SEQUENCE [LARGE SCALE GENOMIC DNA]</scope>
</reference>
<dbReference type="InterPro" id="IPR050190">
    <property type="entry name" value="UPF0213_domain"/>
</dbReference>
<comment type="caution">
    <text evidence="3">The sequence shown here is derived from an EMBL/GenBank/DDBJ whole genome shotgun (WGS) entry which is preliminary data.</text>
</comment>
<accession>A0A1G2MG53</accession>
<feature type="domain" description="GIY-YIG" evidence="2">
    <location>
        <begin position="1"/>
        <end position="79"/>
    </location>
</feature>
<evidence type="ECO:0000259" key="2">
    <source>
        <dbReference type="PROSITE" id="PS50164"/>
    </source>
</evidence>
<dbReference type="PANTHER" id="PTHR34477">
    <property type="entry name" value="UPF0213 PROTEIN YHBQ"/>
    <property type="match status" value="1"/>
</dbReference>